<dbReference type="HAMAP" id="MF_00360">
    <property type="entry name" value="Ribosomal_bS6"/>
    <property type="match status" value="1"/>
</dbReference>
<evidence type="ECO:0000256" key="8">
    <source>
        <dbReference type="HAMAP-Rule" id="MF_00360"/>
    </source>
</evidence>
<keyword evidence="3 8" id="KW-0694">RNA-binding</keyword>
<gene>
    <name evidence="8 10" type="primary">rpsF</name>
    <name evidence="10" type="ORF">ACFQBM_12780</name>
</gene>
<feature type="compositionally biased region" description="Basic and acidic residues" evidence="9">
    <location>
        <begin position="104"/>
        <end position="132"/>
    </location>
</feature>
<dbReference type="GO" id="GO:0005840">
    <property type="term" value="C:ribosome"/>
    <property type="evidence" value="ECO:0007669"/>
    <property type="project" value="UniProtKB-KW"/>
</dbReference>
<dbReference type="Proteomes" id="UP001596425">
    <property type="component" value="Unassembled WGS sequence"/>
</dbReference>
<dbReference type="CDD" id="cd00473">
    <property type="entry name" value="bS6"/>
    <property type="match status" value="1"/>
</dbReference>
<dbReference type="SUPFAM" id="SSF54995">
    <property type="entry name" value="Ribosomal protein S6"/>
    <property type="match status" value="1"/>
</dbReference>
<dbReference type="PANTHER" id="PTHR21011">
    <property type="entry name" value="MITOCHONDRIAL 28S RIBOSOMAL PROTEIN S6"/>
    <property type="match status" value="1"/>
</dbReference>
<dbReference type="InterPro" id="IPR020814">
    <property type="entry name" value="Ribosomal_S6_plastid/chlpt"/>
</dbReference>
<sequence length="148" mass="17225">MRHYEIVFLVHPDQSEQVPGMVERYTATIKDSGGQVHRLEDWGRRRLAYPINKIHKAHYVLMNVECTEEALGELTTNFRYNDAVIRNLVMREDEAVSEESPIMKAEKESRERKAARAERTERRERAEQEEKSSSAAEEESSDNAESEE</sequence>
<evidence type="ECO:0000256" key="2">
    <source>
        <dbReference type="ARBA" id="ARBA00022730"/>
    </source>
</evidence>
<evidence type="ECO:0000256" key="5">
    <source>
        <dbReference type="ARBA" id="ARBA00023274"/>
    </source>
</evidence>
<dbReference type="InterPro" id="IPR000529">
    <property type="entry name" value="Ribosomal_bS6"/>
</dbReference>
<proteinExistence type="inferred from homology"/>
<comment type="caution">
    <text evidence="10">The sequence shown here is derived from an EMBL/GenBank/DDBJ whole genome shotgun (WGS) entry which is preliminary data.</text>
</comment>
<evidence type="ECO:0000256" key="9">
    <source>
        <dbReference type="SAM" id="MobiDB-lite"/>
    </source>
</evidence>
<protein>
    <recommendedName>
        <fullName evidence="7 8">Small ribosomal subunit protein bS6</fullName>
    </recommendedName>
</protein>
<evidence type="ECO:0000256" key="6">
    <source>
        <dbReference type="ARBA" id="ARBA00035104"/>
    </source>
</evidence>
<feature type="compositionally biased region" description="Acidic residues" evidence="9">
    <location>
        <begin position="136"/>
        <end position="148"/>
    </location>
</feature>
<dbReference type="InterPro" id="IPR035980">
    <property type="entry name" value="Ribosomal_bS6_sf"/>
</dbReference>
<keyword evidence="2 8" id="KW-0699">rRNA-binding</keyword>
<reference evidence="11" key="1">
    <citation type="journal article" date="2019" name="Int. J. Syst. Evol. Microbiol.">
        <title>The Global Catalogue of Microorganisms (GCM) 10K type strain sequencing project: providing services to taxonomists for standard genome sequencing and annotation.</title>
        <authorList>
            <consortium name="The Broad Institute Genomics Platform"/>
            <consortium name="The Broad Institute Genome Sequencing Center for Infectious Disease"/>
            <person name="Wu L."/>
            <person name="Ma J."/>
        </authorList>
    </citation>
    <scope>NUCLEOTIDE SEQUENCE [LARGE SCALE GENOMIC DNA]</scope>
    <source>
        <strain evidence="11">CGMCC 1.13718</strain>
    </source>
</reference>
<dbReference type="InterPro" id="IPR014717">
    <property type="entry name" value="Transl_elong_EF1B/ribsomal_bS6"/>
</dbReference>
<name>A0ABW1YNT6_9GAMM</name>
<organism evidence="10 11">
    <name type="scientific">Microbulbifer taiwanensis</name>
    <dbReference type="NCBI Taxonomy" id="986746"/>
    <lineage>
        <taxon>Bacteria</taxon>
        <taxon>Pseudomonadati</taxon>
        <taxon>Pseudomonadota</taxon>
        <taxon>Gammaproteobacteria</taxon>
        <taxon>Cellvibrionales</taxon>
        <taxon>Microbulbiferaceae</taxon>
        <taxon>Microbulbifer</taxon>
    </lineage>
</organism>
<feature type="region of interest" description="Disordered" evidence="9">
    <location>
        <begin position="93"/>
        <end position="148"/>
    </location>
</feature>
<evidence type="ECO:0000256" key="4">
    <source>
        <dbReference type="ARBA" id="ARBA00022980"/>
    </source>
</evidence>
<dbReference type="InterPro" id="IPR020815">
    <property type="entry name" value="Ribosomal_bS6_CS"/>
</dbReference>
<dbReference type="PANTHER" id="PTHR21011:SF1">
    <property type="entry name" value="SMALL RIBOSOMAL SUBUNIT PROTEIN BS6M"/>
    <property type="match status" value="1"/>
</dbReference>
<dbReference type="Pfam" id="PF01250">
    <property type="entry name" value="Ribosomal_S6"/>
    <property type="match status" value="1"/>
</dbReference>
<comment type="similarity">
    <text evidence="1 8">Belongs to the bacterial ribosomal protein bS6 family.</text>
</comment>
<dbReference type="Gene3D" id="3.30.70.60">
    <property type="match status" value="1"/>
</dbReference>
<keyword evidence="5 8" id="KW-0687">Ribonucleoprotein</keyword>
<dbReference type="RefSeq" id="WP_193189984.1">
    <property type="nucleotide sequence ID" value="NZ_JACZFR010000010.1"/>
</dbReference>
<accession>A0ABW1YNT6</accession>
<evidence type="ECO:0000313" key="11">
    <source>
        <dbReference type="Proteomes" id="UP001596425"/>
    </source>
</evidence>
<dbReference type="EMBL" id="JBHSVR010000001">
    <property type="protein sequence ID" value="MFC6634166.1"/>
    <property type="molecule type" value="Genomic_DNA"/>
</dbReference>
<evidence type="ECO:0000256" key="7">
    <source>
        <dbReference type="ARBA" id="ARBA00035294"/>
    </source>
</evidence>
<keyword evidence="11" id="KW-1185">Reference proteome</keyword>
<dbReference type="NCBIfam" id="TIGR00166">
    <property type="entry name" value="S6"/>
    <property type="match status" value="1"/>
</dbReference>
<dbReference type="PROSITE" id="PS01048">
    <property type="entry name" value="RIBOSOMAL_S6"/>
    <property type="match status" value="1"/>
</dbReference>
<evidence type="ECO:0000256" key="3">
    <source>
        <dbReference type="ARBA" id="ARBA00022884"/>
    </source>
</evidence>
<keyword evidence="4 8" id="KW-0689">Ribosomal protein</keyword>
<evidence type="ECO:0000313" key="10">
    <source>
        <dbReference type="EMBL" id="MFC6634166.1"/>
    </source>
</evidence>
<comment type="function">
    <text evidence="6 8">Binds together with bS18 to 16S ribosomal RNA.</text>
</comment>
<evidence type="ECO:0000256" key="1">
    <source>
        <dbReference type="ARBA" id="ARBA00009512"/>
    </source>
</evidence>